<dbReference type="RefSeq" id="WP_015815198.1">
    <property type="nucleotide sequence ID" value="NC_013037.1"/>
</dbReference>
<dbReference type="AlphaFoldDB" id="C6VY57"/>
<dbReference type="Proteomes" id="UP000002011">
    <property type="component" value="Chromosome"/>
</dbReference>
<dbReference type="InterPro" id="IPR012467">
    <property type="entry name" value="DUF1684"/>
</dbReference>
<feature type="signal peptide" evidence="1">
    <location>
        <begin position="1"/>
        <end position="21"/>
    </location>
</feature>
<evidence type="ECO:0000313" key="2">
    <source>
        <dbReference type="EMBL" id="ACT96958.1"/>
    </source>
</evidence>
<keyword evidence="3" id="KW-1185">Reference proteome</keyword>
<dbReference type="STRING" id="471854.Dfer_5770"/>
<dbReference type="PANTHER" id="PTHR41913:SF1">
    <property type="entry name" value="DUF1684 DOMAIN-CONTAINING PROTEIN"/>
    <property type="match status" value="1"/>
</dbReference>
<reference evidence="2 3" key="1">
    <citation type="journal article" date="2009" name="Stand. Genomic Sci.">
        <title>Complete genome sequence of Dyadobacter fermentans type strain (NS114).</title>
        <authorList>
            <person name="Lang E."/>
            <person name="Lapidus A."/>
            <person name="Chertkov O."/>
            <person name="Brettin T."/>
            <person name="Detter J.C."/>
            <person name="Han C."/>
            <person name="Copeland A."/>
            <person name="Glavina Del Rio T."/>
            <person name="Nolan M."/>
            <person name="Chen F."/>
            <person name="Lucas S."/>
            <person name="Tice H."/>
            <person name="Cheng J.F."/>
            <person name="Land M."/>
            <person name="Hauser L."/>
            <person name="Chang Y.J."/>
            <person name="Jeffries C.D."/>
            <person name="Kopitz M."/>
            <person name="Bruce D."/>
            <person name="Goodwin L."/>
            <person name="Pitluck S."/>
            <person name="Ovchinnikova G."/>
            <person name="Pati A."/>
            <person name="Ivanova N."/>
            <person name="Mavrommatis K."/>
            <person name="Chen A."/>
            <person name="Palaniappan K."/>
            <person name="Chain P."/>
            <person name="Bristow J."/>
            <person name="Eisen J.A."/>
            <person name="Markowitz V."/>
            <person name="Hugenholtz P."/>
            <person name="Goker M."/>
            <person name="Rohde M."/>
            <person name="Kyrpides N.C."/>
            <person name="Klenk H.P."/>
        </authorList>
    </citation>
    <scope>NUCLEOTIDE SEQUENCE [LARGE SCALE GENOMIC DNA]</scope>
    <source>
        <strain evidence="3">ATCC 700827 / DSM 18053 / CIP 107007 / KCTC 52180 / NS114</strain>
    </source>
</reference>
<gene>
    <name evidence="2" type="ordered locus">Dfer_5770</name>
</gene>
<protein>
    <recommendedName>
        <fullName evidence="4">DUF1684 domain-containing protein</fullName>
    </recommendedName>
</protein>
<dbReference type="PANTHER" id="PTHR41913">
    <property type="entry name" value="DUF1684 DOMAIN-CONTAINING PROTEIN"/>
    <property type="match status" value="1"/>
</dbReference>
<dbReference type="Pfam" id="PF07920">
    <property type="entry name" value="DUF1684"/>
    <property type="match status" value="1"/>
</dbReference>
<dbReference type="eggNOG" id="COG3358">
    <property type="taxonomic scope" value="Bacteria"/>
</dbReference>
<organism evidence="2 3">
    <name type="scientific">Dyadobacter fermentans (strain ATCC 700827 / DSM 18053 / CIP 107007 / KCTC 52180 / NS114)</name>
    <dbReference type="NCBI Taxonomy" id="471854"/>
    <lineage>
        <taxon>Bacteria</taxon>
        <taxon>Pseudomonadati</taxon>
        <taxon>Bacteroidota</taxon>
        <taxon>Cytophagia</taxon>
        <taxon>Cytophagales</taxon>
        <taxon>Spirosomataceae</taxon>
        <taxon>Dyadobacter</taxon>
    </lineage>
</organism>
<dbReference type="KEGG" id="dfe:Dfer_5770"/>
<accession>C6VY57</accession>
<evidence type="ECO:0008006" key="4">
    <source>
        <dbReference type="Google" id="ProtNLM"/>
    </source>
</evidence>
<feature type="chain" id="PRO_5002971943" description="DUF1684 domain-containing protein" evidence="1">
    <location>
        <begin position="22"/>
        <end position="207"/>
    </location>
</feature>
<keyword evidence="1" id="KW-0732">Signal</keyword>
<proteinExistence type="predicted"/>
<dbReference type="HOGENOM" id="CLU_090976_1_0_10"/>
<name>C6VY57_DYAFD</name>
<evidence type="ECO:0000256" key="1">
    <source>
        <dbReference type="SAM" id="SignalP"/>
    </source>
</evidence>
<dbReference type="EMBL" id="CP001619">
    <property type="protein sequence ID" value="ACT96958.1"/>
    <property type="molecule type" value="Genomic_DNA"/>
</dbReference>
<sequence>MMKIILSTLFVVLVAASGSQAQTFTEETNKFRKHYKEEFLHSDNSPLKAADLPYLQFYEPDSSYRVEARFEKAKGKSFEMPTYSGMNKTYVKYGVLKFKVNGRKQKLTVYRSLSLQQLAKYKDYLFVPFKDRTNGSETYGGGRYLDLKTTDLKDGTCILDFNKAYNPYCAYSAGYNCPIPPINNHLAIAISAGEKNFAREHTEASIK</sequence>
<evidence type="ECO:0000313" key="3">
    <source>
        <dbReference type="Proteomes" id="UP000002011"/>
    </source>
</evidence>